<comment type="caution">
    <text evidence="1">The sequence shown here is derived from an EMBL/GenBank/DDBJ whole genome shotgun (WGS) entry which is preliminary data.</text>
</comment>
<dbReference type="Proteomes" id="UP000632766">
    <property type="component" value="Unassembled WGS sequence"/>
</dbReference>
<sequence length="125" mass="14325">MFTRSELEAMTLQELKALCLRYSVRPTGNAGYKVSHITSLLAFPGLALHQLKERRGLKTPSFASFENMSTALDEINSPTDEQMALIRISMEGKRMEYPDRYDQEKLLSLYKAKLLLEELVIILKQ</sequence>
<gene>
    <name evidence="1" type="ORF">I8748_27465</name>
</gene>
<accession>A0A8J7HYM6</accession>
<keyword evidence="2" id="KW-1185">Reference proteome</keyword>
<dbReference type="RefSeq" id="WP_198127646.1">
    <property type="nucleotide sequence ID" value="NZ_JAECZC010000075.1"/>
</dbReference>
<evidence type="ECO:0000313" key="2">
    <source>
        <dbReference type="Proteomes" id="UP000632766"/>
    </source>
</evidence>
<protein>
    <submittedName>
        <fullName evidence="1">Uncharacterized protein</fullName>
    </submittedName>
</protein>
<reference evidence="1 2" key="1">
    <citation type="journal article" date="2021" name="Int. J. Syst. Evol. Microbiol.">
        <title>Amazonocrinis nigriterrae gen. nov., sp. nov., Atlanticothrix silvestris gen. nov., sp. nov. and Dendronalium phyllosphericum gen. nov., sp. nov., nostocacean cyanobacteria from Brazilian environments.</title>
        <authorList>
            <person name="Alvarenga D.O."/>
            <person name="Andreote A.P.D."/>
            <person name="Branco L.H.Z."/>
            <person name="Delbaje E."/>
            <person name="Cruz R.B."/>
            <person name="Varani A.M."/>
            <person name="Fiore M.F."/>
        </authorList>
    </citation>
    <scope>NUCLEOTIDE SEQUENCE [LARGE SCALE GENOMIC DNA]</scope>
    <source>
        <strain evidence="1 2">CENA67</strain>
    </source>
</reference>
<organism evidence="1 2">
    <name type="scientific">Amazonocrinis nigriterrae CENA67</name>
    <dbReference type="NCBI Taxonomy" id="2794033"/>
    <lineage>
        <taxon>Bacteria</taxon>
        <taxon>Bacillati</taxon>
        <taxon>Cyanobacteriota</taxon>
        <taxon>Cyanophyceae</taxon>
        <taxon>Nostocales</taxon>
        <taxon>Nostocaceae</taxon>
        <taxon>Amazonocrinis</taxon>
        <taxon>Amazonocrinis nigriterrae</taxon>
    </lineage>
</organism>
<proteinExistence type="predicted"/>
<dbReference type="AlphaFoldDB" id="A0A8J7HYM6"/>
<name>A0A8J7HYM6_9NOST</name>
<dbReference type="EMBL" id="JAECZC010000075">
    <property type="protein sequence ID" value="MBH8565862.1"/>
    <property type="molecule type" value="Genomic_DNA"/>
</dbReference>
<evidence type="ECO:0000313" key="1">
    <source>
        <dbReference type="EMBL" id="MBH8565862.1"/>
    </source>
</evidence>